<dbReference type="OrthoDB" id="19178at10239"/>
<dbReference type="Proteomes" id="UP000201341">
    <property type="component" value="Segment"/>
</dbReference>
<dbReference type="RefSeq" id="YP_009362924.1">
    <property type="nucleotide sequence ID" value="NC_034628.1"/>
</dbReference>
<keyword evidence="2" id="KW-1185">Reference proteome</keyword>
<evidence type="ECO:0000313" key="1">
    <source>
        <dbReference type="EMBL" id="ARQ96522.1"/>
    </source>
</evidence>
<organism evidence="1 2">
    <name type="scientific">Sulfolobus islandicus rod-shaped virus 4</name>
    <dbReference type="NCBI Taxonomy" id="1983547"/>
    <lineage>
        <taxon>Viruses</taxon>
        <taxon>Adnaviria</taxon>
        <taxon>Zilligvirae</taxon>
        <taxon>Taleaviricota</taxon>
        <taxon>Tokiviricetes</taxon>
        <taxon>Ligamenvirales</taxon>
        <taxon>Rudiviridae</taxon>
        <taxon>Usarudivirus</taxon>
        <taxon>Usarudivirus yellowstonense</taxon>
        <taxon>Usarudivirus SIRV4</taxon>
    </lineage>
</organism>
<sequence length="88" mass="10558">MSEKFLEQMEKIKNKVENMNEKDILNLLNKAFIFNEKPRIIFYTKNKNKIAGYLEIDNKLLNFEIWFSVMSIDISVTIGKVWKRIKEV</sequence>
<dbReference type="EMBL" id="KY744231">
    <property type="protein sequence ID" value="ARQ96522.1"/>
    <property type="molecule type" value="Genomic_DNA"/>
</dbReference>
<reference evidence="1 2" key="1">
    <citation type="journal article" date="2017" name="Viruses">
        <title>Differentiation and structure in Sulfolobus islandicus rod-shaped virus populations.</title>
        <authorList>
            <person name="Bautista M.A."/>
            <person name="Black J.A."/>
            <person name="Youngblut N.D."/>
            <person name="Whitaker R.J."/>
        </authorList>
    </citation>
    <scope>NUCLEOTIDE SEQUENCE [LARGE SCALE GENOMIC DNA]</scope>
</reference>
<dbReference type="GeneID" id="32878831"/>
<name>A0A1X9SJW8_9VIRU</name>
<accession>A0A1X9SJW8</accession>
<protein>
    <submittedName>
        <fullName evidence="1">Uncharacterized protein</fullName>
    </submittedName>
</protein>
<dbReference type="KEGG" id="vg:32878831"/>
<evidence type="ECO:0000313" key="2">
    <source>
        <dbReference type="Proteomes" id="UP000201341"/>
    </source>
</evidence>
<proteinExistence type="predicted"/>